<dbReference type="AlphaFoldDB" id="A0A315XTK0"/>
<feature type="chain" id="PRO_5016236635" evidence="5">
    <location>
        <begin position="29"/>
        <end position="964"/>
    </location>
</feature>
<name>A0A315XTK0_RUMFL</name>
<dbReference type="Pfam" id="PF14200">
    <property type="entry name" value="RicinB_lectin_2"/>
    <property type="match status" value="1"/>
</dbReference>
<keyword evidence="3" id="KW-0378">Hydrolase</keyword>
<dbReference type="PROSITE" id="PS00018">
    <property type="entry name" value="EF_HAND_1"/>
    <property type="match status" value="1"/>
</dbReference>
<proteinExistence type="inferred from homology"/>
<dbReference type="OrthoDB" id="273314at2"/>
<evidence type="ECO:0000259" key="6">
    <source>
        <dbReference type="PROSITE" id="PS51766"/>
    </source>
</evidence>
<dbReference type="InterPro" id="IPR035992">
    <property type="entry name" value="Ricin_B-like_lectins"/>
</dbReference>
<feature type="signal peptide" evidence="5">
    <location>
        <begin position="1"/>
        <end position="28"/>
    </location>
</feature>
<dbReference type="InterPro" id="IPR006710">
    <property type="entry name" value="Glyco_hydro_43"/>
</dbReference>
<dbReference type="CDD" id="cd18819">
    <property type="entry name" value="GH43_LbAraf43-like"/>
    <property type="match status" value="1"/>
</dbReference>
<evidence type="ECO:0000313" key="8">
    <source>
        <dbReference type="Proteomes" id="UP000245720"/>
    </source>
</evidence>
<evidence type="ECO:0000256" key="2">
    <source>
        <dbReference type="ARBA" id="ARBA00022729"/>
    </source>
</evidence>
<accession>A0A315XTK0</accession>
<dbReference type="PANTHER" id="PTHR43817">
    <property type="entry name" value="GLYCOSYL HYDROLASE"/>
    <property type="match status" value="1"/>
</dbReference>
<dbReference type="CDD" id="cd08983">
    <property type="entry name" value="GH43_Bt3655-like"/>
    <property type="match status" value="1"/>
</dbReference>
<dbReference type="CDD" id="cd14256">
    <property type="entry name" value="Dockerin_I"/>
    <property type="match status" value="1"/>
</dbReference>
<dbReference type="STRING" id="1265.SAMN02910280_0601"/>
<organism evidence="7 8">
    <name type="scientific">Ruminococcus flavefaciens</name>
    <dbReference type="NCBI Taxonomy" id="1265"/>
    <lineage>
        <taxon>Bacteria</taxon>
        <taxon>Bacillati</taxon>
        <taxon>Bacillota</taxon>
        <taxon>Clostridia</taxon>
        <taxon>Eubacteriales</taxon>
        <taxon>Oscillospiraceae</taxon>
        <taxon>Ruminococcus</taxon>
    </lineage>
</organism>
<dbReference type="GO" id="GO:0004553">
    <property type="term" value="F:hydrolase activity, hydrolyzing O-glycosyl compounds"/>
    <property type="evidence" value="ECO:0007669"/>
    <property type="project" value="InterPro"/>
</dbReference>
<dbReference type="InterPro" id="IPR016134">
    <property type="entry name" value="Dockerin_dom"/>
</dbReference>
<dbReference type="PROSITE" id="PS51766">
    <property type="entry name" value="DOCKERIN"/>
    <property type="match status" value="1"/>
</dbReference>
<dbReference type="InterPro" id="IPR018247">
    <property type="entry name" value="EF_Hand_1_Ca_BS"/>
</dbReference>
<comment type="caution">
    <text evidence="7">The sequence shown here is derived from an EMBL/GenBank/DDBJ whole genome shotgun (WGS) entry which is preliminary data.</text>
</comment>
<dbReference type="SUPFAM" id="SSF63446">
    <property type="entry name" value="Type I dockerin domain"/>
    <property type="match status" value="1"/>
</dbReference>
<dbReference type="Pfam" id="PF04616">
    <property type="entry name" value="Glyco_hydro_43"/>
    <property type="match status" value="2"/>
</dbReference>
<dbReference type="Gene3D" id="2.115.10.20">
    <property type="entry name" value="Glycosyl hydrolase domain, family 43"/>
    <property type="match status" value="2"/>
</dbReference>
<comment type="similarity">
    <text evidence="1">Belongs to the glycosyl hydrolase 43 family.</text>
</comment>
<dbReference type="EMBL" id="QGDI01000021">
    <property type="protein sequence ID" value="PWJ09702.1"/>
    <property type="molecule type" value="Genomic_DNA"/>
</dbReference>
<evidence type="ECO:0000256" key="4">
    <source>
        <dbReference type="ARBA" id="ARBA00023295"/>
    </source>
</evidence>
<dbReference type="CDD" id="cd00161">
    <property type="entry name" value="beta-trefoil_Ricin-like"/>
    <property type="match status" value="1"/>
</dbReference>
<dbReference type="SUPFAM" id="SSF75005">
    <property type="entry name" value="Arabinanase/levansucrase/invertase"/>
    <property type="match status" value="3"/>
</dbReference>
<evidence type="ECO:0000256" key="1">
    <source>
        <dbReference type="ARBA" id="ARBA00009865"/>
    </source>
</evidence>
<dbReference type="PROSITE" id="PS51257">
    <property type="entry name" value="PROKAR_LIPOPROTEIN"/>
    <property type="match status" value="1"/>
</dbReference>
<sequence>MNRLKRVLAAASTAALVAAACPPVQSFAVVSADYADSFGEVISGGDYTIMVRLSGKYITAASDGNVHQWEKLGDNSQVWHIESAGDGKCCIFSGADRRMALTVENGDSTNGNNIYLSEYRDTAAQHFILHRTDDAYYITGECSGNAALDVYDISHENGANIDQWDYWAGEGQKFYIRPVGGDHSFIRGDLNFDGSVDIFDRTVMQRGVITGFDETMAAIADMDGSGSVNTADLVLLSQFLLGNDTDIETYSTISTEKPDVAYLFAYFLGNSPEQERLSYAVSTDGYNFKALNGGRAVWQSSVGTECLRDPYIFKGEDGLYYLLATDMKSSLGWNSNRNLLSAKSTDLVHWFDETSIEIANKYPLMQGADRAWAPQAIYDPEKESYMIYFAARVPNRDNRTIMYYAYSKDMKKLDTDPQLLFAPQNGNDAIDSDIINVDGKYYMYYKNETNKRIYLATADHASGPYTEIKQVSEGNLGVEGPNIYKLIGEDKWLMMSDAYGDGYYVMQETRDLTNFTTLSRSSYSFNFTPRHGYVIPINADQYTALINAYPSAGLTTLNTGFRSTSLNVGLGENMSAVPRVLTAEYSDGGTCDMSFDWAGLSYMVDTSKPGVYDAQAKVKSSSELYANPFINERADPYIVDGEDGYYYFTASYPAYGSVDKGYDRIILRRSNTVGGLASAEEKTIWKAHSSGILSKHIWAPEMHKIGGAWYMFFAAGASDNIWAIRPYVLKCDGDPYNGNWTECGQMQASSGDTESFRSFSLDMTYFENNGRHYVIWAEIKGDSSLFMAEIDPSEPWKLISKPIMLTKPEYSWELVNNRVNEGAAVLKTDKKVYVFFSASGTGSEYCVGRMEADINSDLMNINSWKKLSSPVLQTADLSGQSGPGHNCFVRDEMGNLLIVYHARPSSHSDQKCGTYNKDPLYDPCRHTRIKRVAFDGNGDPVINLSDEAELTPQNKNITVKIVVG</sequence>
<dbReference type="Gene3D" id="2.80.10.50">
    <property type="match status" value="2"/>
</dbReference>
<evidence type="ECO:0000313" key="7">
    <source>
        <dbReference type="EMBL" id="PWJ09702.1"/>
    </source>
</evidence>
<protein>
    <submittedName>
        <fullName evidence="7">GH43 family beta-xylosidase</fullName>
    </submittedName>
</protein>
<dbReference type="InterPro" id="IPR023296">
    <property type="entry name" value="Glyco_hydro_beta-prop_sf"/>
</dbReference>
<dbReference type="InterPro" id="IPR002105">
    <property type="entry name" value="Dockerin_1_rpt"/>
</dbReference>
<dbReference type="InterPro" id="IPR036439">
    <property type="entry name" value="Dockerin_dom_sf"/>
</dbReference>
<dbReference type="Pfam" id="PF00404">
    <property type="entry name" value="Dockerin_1"/>
    <property type="match status" value="1"/>
</dbReference>
<keyword evidence="2 5" id="KW-0732">Signal</keyword>
<dbReference type="SUPFAM" id="SSF50370">
    <property type="entry name" value="Ricin B-like lectins"/>
    <property type="match status" value="1"/>
</dbReference>
<dbReference type="InterPro" id="IPR000772">
    <property type="entry name" value="Ricin_B_lectin"/>
</dbReference>
<dbReference type="Gene3D" id="1.10.1330.10">
    <property type="entry name" value="Dockerin domain"/>
    <property type="match status" value="1"/>
</dbReference>
<evidence type="ECO:0000256" key="3">
    <source>
        <dbReference type="ARBA" id="ARBA00022801"/>
    </source>
</evidence>
<gene>
    <name evidence="7" type="ORF">IE37_03421</name>
</gene>
<evidence type="ECO:0000256" key="5">
    <source>
        <dbReference type="SAM" id="SignalP"/>
    </source>
</evidence>
<reference evidence="7 8" key="1">
    <citation type="submission" date="2018-05" db="EMBL/GenBank/DDBJ databases">
        <title>The Hungate 1000. A catalogue of reference genomes from the rumen microbiome.</title>
        <authorList>
            <person name="Kelly W."/>
        </authorList>
    </citation>
    <scope>NUCLEOTIDE SEQUENCE [LARGE SCALE GENOMIC DNA]</scope>
    <source>
        <strain evidence="7 8">SAb67</strain>
    </source>
</reference>
<feature type="domain" description="Dockerin" evidence="6">
    <location>
        <begin position="183"/>
        <end position="249"/>
    </location>
</feature>
<dbReference type="GO" id="GO:0000272">
    <property type="term" value="P:polysaccharide catabolic process"/>
    <property type="evidence" value="ECO:0007669"/>
    <property type="project" value="InterPro"/>
</dbReference>
<keyword evidence="4" id="KW-0326">Glycosidase</keyword>
<dbReference type="Proteomes" id="UP000245720">
    <property type="component" value="Unassembled WGS sequence"/>
</dbReference>
<dbReference type="PANTHER" id="PTHR43817:SF1">
    <property type="entry name" value="HYDROLASE, FAMILY 43, PUTATIVE (AFU_ORTHOLOGUE AFUA_3G01660)-RELATED"/>
    <property type="match status" value="1"/>
</dbReference>
<dbReference type="RefSeq" id="WP_109728104.1">
    <property type="nucleotide sequence ID" value="NZ_QGDI01000021.1"/>
</dbReference>